<name>A0AAD1UMG7_EUPCR</name>
<organism evidence="1 2">
    <name type="scientific">Euplotes crassus</name>
    <dbReference type="NCBI Taxonomy" id="5936"/>
    <lineage>
        <taxon>Eukaryota</taxon>
        <taxon>Sar</taxon>
        <taxon>Alveolata</taxon>
        <taxon>Ciliophora</taxon>
        <taxon>Intramacronucleata</taxon>
        <taxon>Spirotrichea</taxon>
        <taxon>Hypotrichia</taxon>
        <taxon>Euplotida</taxon>
        <taxon>Euplotidae</taxon>
        <taxon>Moneuplotes</taxon>
    </lineage>
</organism>
<gene>
    <name evidence="1" type="ORF">ECRASSUSDP1_LOCUS12827</name>
</gene>
<evidence type="ECO:0000313" key="2">
    <source>
        <dbReference type="Proteomes" id="UP001295684"/>
    </source>
</evidence>
<protein>
    <submittedName>
        <fullName evidence="1">Uncharacterized protein</fullName>
    </submittedName>
</protein>
<reference evidence="1" key="1">
    <citation type="submission" date="2023-07" db="EMBL/GenBank/DDBJ databases">
        <authorList>
            <consortium name="AG Swart"/>
            <person name="Singh M."/>
            <person name="Singh A."/>
            <person name="Seah K."/>
            <person name="Emmerich C."/>
        </authorList>
    </citation>
    <scope>NUCLEOTIDE SEQUENCE</scope>
    <source>
        <strain evidence="1">DP1</strain>
    </source>
</reference>
<keyword evidence="2" id="KW-1185">Reference proteome</keyword>
<evidence type="ECO:0000313" key="1">
    <source>
        <dbReference type="EMBL" id="CAI2371504.1"/>
    </source>
</evidence>
<sequence length="50" mass="6211">MLFVKKECKLEHTFFWIKYCLRVFKNTNLCIKIQDIDRSNFHMPNLFENN</sequence>
<dbReference type="EMBL" id="CAMPGE010012744">
    <property type="protein sequence ID" value="CAI2371504.1"/>
    <property type="molecule type" value="Genomic_DNA"/>
</dbReference>
<comment type="caution">
    <text evidence="1">The sequence shown here is derived from an EMBL/GenBank/DDBJ whole genome shotgun (WGS) entry which is preliminary data.</text>
</comment>
<dbReference type="AlphaFoldDB" id="A0AAD1UMG7"/>
<proteinExistence type="predicted"/>
<accession>A0AAD1UMG7</accession>
<dbReference type="Proteomes" id="UP001295684">
    <property type="component" value="Unassembled WGS sequence"/>
</dbReference>